<reference evidence="2 3" key="1">
    <citation type="submission" date="2018-01" db="EMBL/GenBank/DDBJ databases">
        <title>Complete genome sequences of 14 Citrobacter spp. isolated from plant in Canada.</title>
        <authorList>
            <person name="Bhandare S.G."/>
            <person name="Colavecchio A."/>
            <person name="Jeukens J."/>
            <person name="Emond-Rheault J.-G."/>
            <person name="Freschi L."/>
            <person name="Hamel J."/>
            <person name="Kukavica-Ibrulj I."/>
            <person name="Levesque R."/>
            <person name="Goodridge L."/>
        </authorList>
    </citation>
    <scope>NUCLEOTIDE SEQUENCE [LARGE SCALE GENOMIC DNA]</scope>
    <source>
        <strain evidence="2 3">S1285</strain>
    </source>
</reference>
<dbReference type="GO" id="GO:0003677">
    <property type="term" value="F:DNA binding"/>
    <property type="evidence" value="ECO:0007669"/>
    <property type="project" value="InterPro"/>
</dbReference>
<dbReference type="RefSeq" id="WP_103779170.1">
    <property type="nucleotide sequence ID" value="NZ_PQLX01000001.1"/>
</dbReference>
<comment type="caution">
    <text evidence="2">The sequence shown here is derived from an EMBL/GenBank/DDBJ whole genome shotgun (WGS) entry which is preliminary data.</text>
</comment>
<dbReference type="Pfam" id="PF13392">
    <property type="entry name" value="HNH_3"/>
    <property type="match status" value="1"/>
</dbReference>
<evidence type="ECO:0000313" key="2">
    <source>
        <dbReference type="EMBL" id="POU67725.1"/>
    </source>
</evidence>
<dbReference type="EMBL" id="PQLX01000001">
    <property type="protein sequence ID" value="POU67725.1"/>
    <property type="molecule type" value="Genomic_DNA"/>
</dbReference>
<dbReference type="InterPro" id="IPR016177">
    <property type="entry name" value="DNA-bd_dom_sf"/>
</dbReference>
<accession>A0A2S4S1H3</accession>
<dbReference type="Proteomes" id="UP000237003">
    <property type="component" value="Unassembled WGS sequence"/>
</dbReference>
<feature type="domain" description="HNH nuclease" evidence="1">
    <location>
        <begin position="56"/>
        <end position="100"/>
    </location>
</feature>
<dbReference type="SUPFAM" id="SSF54060">
    <property type="entry name" value="His-Me finger endonucleases"/>
    <property type="match status" value="1"/>
</dbReference>
<evidence type="ECO:0000313" key="3">
    <source>
        <dbReference type="Proteomes" id="UP000237003"/>
    </source>
</evidence>
<dbReference type="OrthoDB" id="388551at2"/>
<proteinExistence type="predicted"/>
<evidence type="ECO:0000259" key="1">
    <source>
        <dbReference type="Pfam" id="PF13392"/>
    </source>
</evidence>
<gene>
    <name evidence="2" type="ORF">C3430_01095</name>
</gene>
<dbReference type="SUPFAM" id="SSF54171">
    <property type="entry name" value="DNA-binding domain"/>
    <property type="match status" value="1"/>
</dbReference>
<sequence length="167" mass="19120">MNHISQQKVREYLQYNAETGEFHWKVSSNGRIKIGQVAGCLESSGYIKIRIEGKAYGAHRLAWIFTYGEIGNQLIDHINGDRADNRICNLRPASALENSRNRKDQKNQSGARGVYWNQPYGKWQASGFKNGRLISLGYFENKEQAIEVATDFRRKEYGEFCPKLEGV</sequence>
<organism evidence="2 3">
    <name type="scientific">Citrobacter amalonaticus</name>
    <dbReference type="NCBI Taxonomy" id="35703"/>
    <lineage>
        <taxon>Bacteria</taxon>
        <taxon>Pseudomonadati</taxon>
        <taxon>Pseudomonadota</taxon>
        <taxon>Gammaproteobacteria</taxon>
        <taxon>Enterobacterales</taxon>
        <taxon>Enterobacteriaceae</taxon>
        <taxon>Citrobacter</taxon>
    </lineage>
</organism>
<protein>
    <recommendedName>
        <fullName evidence="1">HNH nuclease domain-containing protein</fullName>
    </recommendedName>
</protein>
<name>A0A2S4S1H3_CITAM</name>
<dbReference type="InterPro" id="IPR044925">
    <property type="entry name" value="His-Me_finger_sf"/>
</dbReference>
<dbReference type="Gene3D" id="3.90.75.20">
    <property type="match status" value="1"/>
</dbReference>
<dbReference type="InterPro" id="IPR003615">
    <property type="entry name" value="HNH_nuc"/>
</dbReference>
<dbReference type="AlphaFoldDB" id="A0A2S4S1H3"/>